<organism evidence="1 2">
    <name type="scientific">Vibrio harveyi</name>
    <name type="common">Beneckea harveyi</name>
    <dbReference type="NCBI Taxonomy" id="669"/>
    <lineage>
        <taxon>Bacteria</taxon>
        <taxon>Pseudomonadati</taxon>
        <taxon>Pseudomonadota</taxon>
        <taxon>Gammaproteobacteria</taxon>
        <taxon>Vibrionales</taxon>
        <taxon>Vibrionaceae</taxon>
        <taxon>Vibrio</taxon>
    </lineage>
</organism>
<gene>
    <name evidence="1" type="ORF">VCHENC02_4422</name>
</gene>
<sequence length="47" mass="5344">DLLQKGLLIHSIESYLAEVVEEVASRPLCKKAYVKFTGCGFLGWKFR</sequence>
<reference evidence="1 2" key="1">
    <citation type="submission" date="2012-10" db="EMBL/GenBank/DDBJ databases">
        <title>Genome sequence of Vibrio Cholerae HENC-02.</title>
        <authorList>
            <person name="Eppinger M."/>
            <person name="Hasan N.A."/>
            <person name="Sengamalay N."/>
            <person name="Hine E."/>
            <person name="Su Q."/>
            <person name="Daugherty S.C."/>
            <person name="Young S."/>
            <person name="Sadzewicz L."/>
            <person name="Tallon L."/>
            <person name="Cebula T.A."/>
            <person name="Ravel J."/>
            <person name="Colwell R.R."/>
        </authorList>
    </citation>
    <scope>NUCLEOTIDE SEQUENCE [LARGE SCALE GENOMIC DNA]</scope>
    <source>
        <strain evidence="1 2">HENC-02</strain>
    </source>
</reference>
<comment type="caution">
    <text evidence="1">The sequence shown here is derived from an EMBL/GenBank/DDBJ whole genome shotgun (WGS) entry which is preliminary data.</text>
</comment>
<evidence type="ECO:0000313" key="1">
    <source>
        <dbReference type="EMBL" id="EKM29787.1"/>
    </source>
</evidence>
<dbReference type="Proteomes" id="UP000008367">
    <property type="component" value="Unassembled WGS sequence"/>
</dbReference>
<accession>A0A454CTQ8</accession>
<dbReference type="EMBL" id="AJSR01001931">
    <property type="protein sequence ID" value="EKM29787.1"/>
    <property type="molecule type" value="Genomic_DNA"/>
</dbReference>
<protein>
    <submittedName>
        <fullName evidence="1">Uncharacterized protein</fullName>
    </submittedName>
</protein>
<name>A0A454CTQ8_VIBHA</name>
<proteinExistence type="predicted"/>
<feature type="non-terminal residue" evidence="1">
    <location>
        <position position="1"/>
    </location>
</feature>
<dbReference type="AlphaFoldDB" id="A0A454CTQ8"/>
<evidence type="ECO:0000313" key="2">
    <source>
        <dbReference type="Proteomes" id="UP000008367"/>
    </source>
</evidence>